<dbReference type="AlphaFoldDB" id="A0A5K1DD00"/>
<protein>
    <recommendedName>
        <fullName evidence="2">Remorin C-terminal domain-containing protein</fullName>
    </recommendedName>
</protein>
<dbReference type="Pfam" id="PF03763">
    <property type="entry name" value="Remorin_C"/>
    <property type="match status" value="1"/>
</dbReference>
<name>A0A5K1DD00_9MAGN</name>
<dbReference type="InterPro" id="IPR005516">
    <property type="entry name" value="Remorin_C"/>
</dbReference>
<evidence type="ECO:0000256" key="1">
    <source>
        <dbReference type="ARBA" id="ARBA00005711"/>
    </source>
</evidence>
<reference evidence="3" key="1">
    <citation type="submission" date="2019-09" db="EMBL/GenBank/DDBJ databases">
        <authorList>
            <person name="Zhang L."/>
        </authorList>
    </citation>
    <scope>NUCLEOTIDE SEQUENCE</scope>
</reference>
<evidence type="ECO:0000259" key="2">
    <source>
        <dbReference type="Pfam" id="PF03763"/>
    </source>
</evidence>
<gene>
    <name evidence="3" type="ORF">NYM_LOCUS20552</name>
</gene>
<dbReference type="PANTHER" id="PTHR31471:SF3">
    <property type="entry name" value="OS11G0616300 PROTEIN"/>
    <property type="match status" value="1"/>
</dbReference>
<proteinExistence type="inferred from homology"/>
<organism evidence="3">
    <name type="scientific">Nymphaea colorata</name>
    <name type="common">pocket water lily</name>
    <dbReference type="NCBI Taxonomy" id="210225"/>
    <lineage>
        <taxon>Eukaryota</taxon>
        <taxon>Viridiplantae</taxon>
        <taxon>Streptophyta</taxon>
        <taxon>Embryophyta</taxon>
        <taxon>Tracheophyta</taxon>
        <taxon>Spermatophyta</taxon>
        <taxon>Magnoliopsida</taxon>
        <taxon>Nymphaeales</taxon>
        <taxon>Nymphaeaceae</taxon>
        <taxon>Nymphaea</taxon>
    </lineage>
</organism>
<accession>A0A5K1DD00</accession>
<sequence>MKIEKMRSNMEDRLMKRMAAVEKRAEKWRAAANANHSHHISLVSHKAERMKATDDSSFHLPACFC</sequence>
<dbReference type="EMBL" id="LR721783">
    <property type="protein sequence ID" value="VVW38600.1"/>
    <property type="molecule type" value="Genomic_DNA"/>
</dbReference>
<dbReference type="PANTHER" id="PTHR31471">
    <property type="entry name" value="OS02G0116800 PROTEIN"/>
    <property type="match status" value="1"/>
</dbReference>
<comment type="similarity">
    <text evidence="1">Belongs to the remorin family.</text>
</comment>
<evidence type="ECO:0000313" key="3">
    <source>
        <dbReference type="EMBL" id="VVW38600.1"/>
    </source>
</evidence>
<feature type="domain" description="Remorin C-terminal" evidence="2">
    <location>
        <begin position="1"/>
        <end position="54"/>
    </location>
</feature>